<keyword evidence="6" id="KW-0804">Transcription</keyword>
<feature type="compositionally biased region" description="Low complexity" evidence="9">
    <location>
        <begin position="25"/>
        <end position="46"/>
    </location>
</feature>
<keyword evidence="4" id="KW-1005">Bacterial flagellum biogenesis</keyword>
<organism evidence="11 12">
    <name type="scientific">Sphingobium chungbukense</name>
    <dbReference type="NCBI Taxonomy" id="56193"/>
    <lineage>
        <taxon>Bacteria</taxon>
        <taxon>Pseudomonadati</taxon>
        <taxon>Pseudomonadota</taxon>
        <taxon>Alphaproteobacteria</taxon>
        <taxon>Sphingomonadales</taxon>
        <taxon>Sphingomonadaceae</taxon>
        <taxon>Sphingobium</taxon>
    </lineage>
</organism>
<dbReference type="AlphaFoldDB" id="A0A0M3AUH4"/>
<proteinExistence type="inferred from homology"/>
<dbReference type="Pfam" id="PF04316">
    <property type="entry name" value="FlgM"/>
    <property type="match status" value="1"/>
</dbReference>
<dbReference type="PATRIC" id="fig|56193.3.peg.414"/>
<keyword evidence="3" id="KW-0678">Repressor</keyword>
<gene>
    <name evidence="11" type="ORF">YP76_02015</name>
</gene>
<accession>A0A0M3AUH4</accession>
<evidence type="ECO:0000256" key="4">
    <source>
        <dbReference type="ARBA" id="ARBA00022795"/>
    </source>
</evidence>
<dbReference type="GO" id="GO:0045892">
    <property type="term" value="P:negative regulation of DNA-templated transcription"/>
    <property type="evidence" value="ECO:0007669"/>
    <property type="project" value="InterPro"/>
</dbReference>
<dbReference type="SUPFAM" id="SSF101498">
    <property type="entry name" value="Anti-sigma factor FlgM"/>
    <property type="match status" value="1"/>
</dbReference>
<comment type="similarity">
    <text evidence="1">Belongs to the FlgM family.</text>
</comment>
<evidence type="ECO:0000256" key="5">
    <source>
        <dbReference type="ARBA" id="ARBA00023015"/>
    </source>
</evidence>
<dbReference type="NCBIfam" id="TIGR03824">
    <property type="entry name" value="FlgM_jcvi"/>
    <property type="match status" value="1"/>
</dbReference>
<feature type="domain" description="Anti-sigma-28 factor FlgM C-terminal" evidence="10">
    <location>
        <begin position="37"/>
        <end position="85"/>
    </location>
</feature>
<evidence type="ECO:0000256" key="9">
    <source>
        <dbReference type="SAM" id="MobiDB-lite"/>
    </source>
</evidence>
<name>A0A0M3AUH4_9SPHN</name>
<protein>
    <recommendedName>
        <fullName evidence="2">Negative regulator of flagellin synthesis</fullName>
    </recommendedName>
    <alternativeName>
        <fullName evidence="8">Anti-sigma-28 factor</fullName>
    </alternativeName>
</protein>
<dbReference type="RefSeq" id="WP_046761934.1">
    <property type="nucleotide sequence ID" value="NZ_LBIC01000001.1"/>
</dbReference>
<evidence type="ECO:0000256" key="2">
    <source>
        <dbReference type="ARBA" id="ARBA00017823"/>
    </source>
</evidence>
<evidence type="ECO:0000259" key="10">
    <source>
        <dbReference type="Pfam" id="PF04316"/>
    </source>
</evidence>
<dbReference type="Proteomes" id="UP000033874">
    <property type="component" value="Unassembled WGS sequence"/>
</dbReference>
<evidence type="ECO:0000256" key="3">
    <source>
        <dbReference type="ARBA" id="ARBA00022491"/>
    </source>
</evidence>
<dbReference type="InterPro" id="IPR031316">
    <property type="entry name" value="FlgM_C"/>
</dbReference>
<evidence type="ECO:0000256" key="6">
    <source>
        <dbReference type="ARBA" id="ARBA00023163"/>
    </source>
</evidence>
<keyword evidence="11" id="KW-0969">Cilium</keyword>
<evidence type="ECO:0000256" key="1">
    <source>
        <dbReference type="ARBA" id="ARBA00005322"/>
    </source>
</evidence>
<dbReference type="InterPro" id="IPR035890">
    <property type="entry name" value="Anti-sigma-28_factor_FlgM_sf"/>
</dbReference>
<keyword evidence="11" id="KW-0282">Flagellum</keyword>
<keyword evidence="12" id="KW-1185">Reference proteome</keyword>
<evidence type="ECO:0000313" key="12">
    <source>
        <dbReference type="Proteomes" id="UP000033874"/>
    </source>
</evidence>
<reference evidence="11 12" key="1">
    <citation type="submission" date="2015-04" db="EMBL/GenBank/DDBJ databases">
        <title>Genome sequence of aromatic hydrocarbons-degrading Sphingobium chungbukense DJ77.</title>
        <authorList>
            <person name="Kim Y.-C."/>
            <person name="Chae J.-C."/>
        </authorList>
    </citation>
    <scope>NUCLEOTIDE SEQUENCE [LARGE SCALE GENOMIC DNA]</scope>
    <source>
        <strain evidence="11 12">DJ77</strain>
    </source>
</reference>
<feature type="region of interest" description="Disordered" evidence="9">
    <location>
        <begin position="16"/>
        <end position="46"/>
    </location>
</feature>
<dbReference type="STRING" id="56193.YP76_02015"/>
<sequence>MIKSVGQNISAAIEATRLKEGGKTRASSATGSSATASSSASSASPAARMAAEGAPVDMDRVAAIKAAIASGNYPVDASAIAERMIALDLPTAG</sequence>
<dbReference type="EMBL" id="LBIC01000001">
    <property type="protein sequence ID" value="KKW93490.1"/>
    <property type="molecule type" value="Genomic_DNA"/>
</dbReference>
<evidence type="ECO:0000256" key="8">
    <source>
        <dbReference type="ARBA" id="ARBA00030117"/>
    </source>
</evidence>
<dbReference type="InterPro" id="IPR007412">
    <property type="entry name" value="FlgM"/>
</dbReference>
<comment type="function">
    <text evidence="7">Responsible for the coupling of flagellin expression to flagellar assembly by preventing expression of the flagellin genes when a component of the middle class of proteins is defective. It negatively regulates flagellar genes by inhibiting the activity of FliA by directly binding to FliA.</text>
</comment>
<comment type="caution">
    <text evidence="11">The sequence shown here is derived from an EMBL/GenBank/DDBJ whole genome shotgun (WGS) entry which is preliminary data.</text>
</comment>
<keyword evidence="5" id="KW-0805">Transcription regulation</keyword>
<dbReference type="GO" id="GO:0044781">
    <property type="term" value="P:bacterial-type flagellum organization"/>
    <property type="evidence" value="ECO:0007669"/>
    <property type="project" value="UniProtKB-KW"/>
</dbReference>
<keyword evidence="11" id="KW-0966">Cell projection</keyword>
<evidence type="ECO:0000313" key="11">
    <source>
        <dbReference type="EMBL" id="KKW93490.1"/>
    </source>
</evidence>
<evidence type="ECO:0000256" key="7">
    <source>
        <dbReference type="ARBA" id="ARBA00024739"/>
    </source>
</evidence>